<evidence type="ECO:0000256" key="3">
    <source>
        <dbReference type="ARBA" id="ARBA00003976"/>
    </source>
</evidence>
<dbReference type="InterPro" id="IPR002867">
    <property type="entry name" value="IBR_dom"/>
</dbReference>
<keyword evidence="12" id="KW-0862">Zinc</keyword>
<feature type="compositionally biased region" description="Acidic residues" evidence="14">
    <location>
        <begin position="21"/>
        <end position="49"/>
    </location>
</feature>
<dbReference type="AlphaFoldDB" id="A0AA35YZB5"/>
<keyword evidence="18" id="KW-1185">Reference proteome</keyword>
<dbReference type="InterPro" id="IPR031127">
    <property type="entry name" value="E3_UB_ligase_RBR"/>
</dbReference>
<protein>
    <recommendedName>
        <fullName evidence="6">RBR-type E3 ubiquitin transferase</fullName>
        <ecNumber evidence="6">2.3.2.31</ecNumber>
    </recommendedName>
</protein>
<evidence type="ECO:0000259" key="15">
    <source>
        <dbReference type="PROSITE" id="PS50089"/>
    </source>
</evidence>
<evidence type="ECO:0000256" key="7">
    <source>
        <dbReference type="ARBA" id="ARBA00022679"/>
    </source>
</evidence>
<evidence type="ECO:0000256" key="13">
    <source>
        <dbReference type="PROSITE-ProRule" id="PRU00175"/>
    </source>
</evidence>
<feature type="region of interest" description="Disordered" evidence="14">
    <location>
        <begin position="1"/>
        <end position="49"/>
    </location>
</feature>
<dbReference type="InterPro" id="IPR001841">
    <property type="entry name" value="Znf_RING"/>
</dbReference>
<dbReference type="Gene3D" id="3.30.40.10">
    <property type="entry name" value="Zinc/RING finger domain, C3HC4 (zinc finger)"/>
    <property type="match status" value="1"/>
</dbReference>
<evidence type="ECO:0000256" key="14">
    <source>
        <dbReference type="SAM" id="MobiDB-lite"/>
    </source>
</evidence>
<dbReference type="PANTHER" id="PTHR11685">
    <property type="entry name" value="RBR FAMILY RING FINGER AND IBR DOMAIN-CONTAINING"/>
    <property type="match status" value="1"/>
</dbReference>
<comment type="catalytic activity">
    <reaction evidence="1">
        <text>[E2 ubiquitin-conjugating enzyme]-S-ubiquitinyl-L-cysteine + [acceptor protein]-L-lysine = [E2 ubiquitin-conjugating enzyme]-L-cysteine + [acceptor protein]-N(6)-ubiquitinyl-L-lysine.</text>
        <dbReference type="EC" id="2.3.2.31"/>
    </reaction>
</comment>
<dbReference type="CDD" id="cd20346">
    <property type="entry name" value="BRcat_RBR_ANKIB1"/>
    <property type="match status" value="1"/>
</dbReference>
<feature type="compositionally biased region" description="Low complexity" evidence="14">
    <location>
        <begin position="534"/>
        <end position="543"/>
    </location>
</feature>
<feature type="domain" description="RING-type" evidence="15">
    <location>
        <begin position="148"/>
        <end position="194"/>
    </location>
</feature>
<evidence type="ECO:0000313" key="17">
    <source>
        <dbReference type="EMBL" id="CAI9282856.1"/>
    </source>
</evidence>
<evidence type="ECO:0000259" key="16">
    <source>
        <dbReference type="PROSITE" id="PS51873"/>
    </source>
</evidence>
<dbReference type="GO" id="GO:0008270">
    <property type="term" value="F:zinc ion binding"/>
    <property type="evidence" value="ECO:0007669"/>
    <property type="project" value="UniProtKB-KW"/>
</dbReference>
<dbReference type="Pfam" id="PF22605">
    <property type="entry name" value="IBR_2"/>
    <property type="match status" value="1"/>
</dbReference>
<dbReference type="Gene3D" id="1.20.120.1750">
    <property type="match status" value="1"/>
</dbReference>
<proteinExistence type="inferred from homology"/>
<evidence type="ECO:0000256" key="6">
    <source>
        <dbReference type="ARBA" id="ARBA00012251"/>
    </source>
</evidence>
<dbReference type="PROSITE" id="PS51873">
    <property type="entry name" value="TRIAD"/>
    <property type="match status" value="1"/>
</dbReference>
<evidence type="ECO:0000256" key="1">
    <source>
        <dbReference type="ARBA" id="ARBA00001798"/>
    </source>
</evidence>
<comment type="similarity">
    <text evidence="5">Belongs to the RBR family. Ariadne subfamily.</text>
</comment>
<evidence type="ECO:0000256" key="10">
    <source>
        <dbReference type="ARBA" id="ARBA00022771"/>
    </source>
</evidence>
<dbReference type="EC" id="2.3.2.31" evidence="6"/>
<dbReference type="InterPro" id="IPR013083">
    <property type="entry name" value="Znf_RING/FYVE/PHD"/>
</dbReference>
<organism evidence="17 18">
    <name type="scientific">Lactuca saligna</name>
    <name type="common">Willowleaf lettuce</name>
    <dbReference type="NCBI Taxonomy" id="75948"/>
    <lineage>
        <taxon>Eukaryota</taxon>
        <taxon>Viridiplantae</taxon>
        <taxon>Streptophyta</taxon>
        <taxon>Embryophyta</taxon>
        <taxon>Tracheophyta</taxon>
        <taxon>Spermatophyta</taxon>
        <taxon>Magnoliopsida</taxon>
        <taxon>eudicotyledons</taxon>
        <taxon>Gunneridae</taxon>
        <taxon>Pentapetalae</taxon>
        <taxon>asterids</taxon>
        <taxon>campanulids</taxon>
        <taxon>Asterales</taxon>
        <taxon>Asteraceae</taxon>
        <taxon>Cichorioideae</taxon>
        <taxon>Cichorieae</taxon>
        <taxon>Lactucinae</taxon>
        <taxon>Lactuca</taxon>
    </lineage>
</organism>
<evidence type="ECO:0000256" key="11">
    <source>
        <dbReference type="ARBA" id="ARBA00022786"/>
    </source>
</evidence>
<keyword evidence="7" id="KW-0808">Transferase</keyword>
<dbReference type="GO" id="GO:0016567">
    <property type="term" value="P:protein ubiquitination"/>
    <property type="evidence" value="ECO:0007669"/>
    <property type="project" value="InterPro"/>
</dbReference>
<dbReference type="SUPFAM" id="SSF57850">
    <property type="entry name" value="RING/U-box"/>
    <property type="match status" value="3"/>
</dbReference>
<evidence type="ECO:0000256" key="5">
    <source>
        <dbReference type="ARBA" id="ARBA00005884"/>
    </source>
</evidence>
<feature type="region of interest" description="Disordered" evidence="14">
    <location>
        <begin position="532"/>
        <end position="580"/>
    </location>
</feature>
<feature type="domain" description="RING-type" evidence="16">
    <location>
        <begin position="144"/>
        <end position="354"/>
    </location>
</feature>
<dbReference type="PROSITE" id="PS50089">
    <property type="entry name" value="ZF_RING_2"/>
    <property type="match status" value="1"/>
</dbReference>
<dbReference type="InterPro" id="IPR044066">
    <property type="entry name" value="TRIAD_supradom"/>
</dbReference>
<dbReference type="Proteomes" id="UP001177003">
    <property type="component" value="Chromosome 4"/>
</dbReference>
<keyword evidence="10 13" id="KW-0863">Zinc-finger</keyword>
<dbReference type="InterPro" id="IPR054694">
    <property type="entry name" value="Parkin-like_IBR"/>
</dbReference>
<comment type="cofactor">
    <cofactor evidence="2">
        <name>Zn(2+)</name>
        <dbReference type="ChEBI" id="CHEBI:29105"/>
    </cofactor>
</comment>
<dbReference type="FunFam" id="3.30.40.10:FF:000019">
    <property type="entry name" value="RBR-type E3 ubiquitin transferase"/>
    <property type="match status" value="1"/>
</dbReference>
<gene>
    <name evidence="17" type="ORF">LSALG_LOCUS22479</name>
</gene>
<sequence length="580" mass="65839">MQPMNSDLDPPLLRYASPVSSDDEVYYDDDYTGDDYNDGDDGIDVDDGTDDSNVLINSVSCTSKKSYVILKEDDLFQRQEEDITRVIAVLPMIPRDTACLLLLRYNWIVNSVHEAWFEDEDKVRRFVGLPDVDPAIKFPQSGKEFVDCGICFESIRKRNTATCGCDHQFCKTCWTAYVCTAIDDGPGCLTLKCPEPSCDAAVGPDMVKAFAPANKKKRYARFLLMSYVESNEKIKWCTGPGCDYAVEFNDDSETGNYDVSCLCKHTFCWKCMEDAHRPLGCETVAKWVLKNSTEAENTNWILAYTKPCPKCKRSIEKNHGCMHMTCRPPCGFEFCWLCLGPYVGHDGRACNRYTKSQEGGLIPESERQRELAKKAIERYTHYYERWAANEKSRKQALSDMHRIDEIHIKTLSLNFCQPESQLHFIIDAWLQIVECRRVLKWTYAYGYYIPKEEEAKKSFFEYVQGEAESGLERLHLCAEKELQSYITKEGDEKEKPSEEQFSNFRVKLVDLTIVTRSYFENLVRALQSGLSEVGRSGSGSDQGAAGGSKGRTRGSTGADGSKRMKITMRVGESSSGDYDL</sequence>
<comment type="pathway">
    <text evidence="4">Protein modification; protein ubiquitination.</text>
</comment>
<evidence type="ECO:0000256" key="4">
    <source>
        <dbReference type="ARBA" id="ARBA00004906"/>
    </source>
</evidence>
<keyword evidence="9" id="KW-0677">Repeat</keyword>
<evidence type="ECO:0000256" key="8">
    <source>
        <dbReference type="ARBA" id="ARBA00022723"/>
    </source>
</evidence>
<dbReference type="GO" id="GO:0061630">
    <property type="term" value="F:ubiquitin protein ligase activity"/>
    <property type="evidence" value="ECO:0007669"/>
    <property type="project" value="UniProtKB-EC"/>
</dbReference>
<reference evidence="17" key="1">
    <citation type="submission" date="2023-04" db="EMBL/GenBank/DDBJ databases">
        <authorList>
            <person name="Vijverberg K."/>
            <person name="Xiong W."/>
            <person name="Schranz E."/>
        </authorList>
    </citation>
    <scope>NUCLEOTIDE SEQUENCE</scope>
</reference>
<accession>A0AA35YZB5</accession>
<dbReference type="SMART" id="SM00647">
    <property type="entry name" value="IBR"/>
    <property type="match status" value="2"/>
</dbReference>
<dbReference type="EMBL" id="OX465080">
    <property type="protein sequence ID" value="CAI9282856.1"/>
    <property type="molecule type" value="Genomic_DNA"/>
</dbReference>
<evidence type="ECO:0000256" key="9">
    <source>
        <dbReference type="ARBA" id="ARBA00022737"/>
    </source>
</evidence>
<keyword evidence="8" id="KW-0479">Metal-binding</keyword>
<evidence type="ECO:0000313" key="18">
    <source>
        <dbReference type="Proteomes" id="UP001177003"/>
    </source>
</evidence>
<evidence type="ECO:0000256" key="12">
    <source>
        <dbReference type="ARBA" id="ARBA00022833"/>
    </source>
</evidence>
<comment type="function">
    <text evidence="3">Might act as an E3 ubiquitin-protein ligase, or as part of E3 complex, which accepts ubiquitin from specific E2 ubiquitin-conjugating enzymes and then transfers it to substrates.</text>
</comment>
<dbReference type="Pfam" id="PF01485">
    <property type="entry name" value="IBR"/>
    <property type="match status" value="1"/>
</dbReference>
<keyword evidence="11" id="KW-0833">Ubl conjugation pathway</keyword>
<name>A0AA35YZB5_LACSI</name>
<dbReference type="FunFam" id="1.20.120.1750:FF:000005">
    <property type="entry name" value="RBR-type E3 ubiquitin transferase"/>
    <property type="match status" value="1"/>
</dbReference>
<evidence type="ECO:0000256" key="2">
    <source>
        <dbReference type="ARBA" id="ARBA00001947"/>
    </source>
</evidence>